<dbReference type="EMBL" id="NFDL01000012">
    <property type="protein sequence ID" value="OTY48979.1"/>
    <property type="molecule type" value="Genomic_DNA"/>
</dbReference>
<feature type="transmembrane region" description="Helical" evidence="1">
    <location>
        <begin position="36"/>
        <end position="54"/>
    </location>
</feature>
<dbReference type="AlphaFoldDB" id="A0A243BP55"/>
<dbReference type="Proteomes" id="UP000195089">
    <property type="component" value="Unassembled WGS sequence"/>
</dbReference>
<evidence type="ECO:0000313" key="2">
    <source>
        <dbReference type="EMBL" id="OTY48979.1"/>
    </source>
</evidence>
<keyword evidence="1" id="KW-0472">Membrane</keyword>
<evidence type="ECO:0000313" key="3">
    <source>
        <dbReference type="Proteomes" id="UP000195089"/>
    </source>
</evidence>
<accession>A0A243BP55</accession>
<dbReference type="RefSeq" id="WP_088118867.1">
    <property type="nucleotide sequence ID" value="NZ_NFDL01000012.1"/>
</dbReference>
<name>A0A243BP55_BACTU</name>
<comment type="caution">
    <text evidence="2">The sequence shown here is derived from an EMBL/GenBank/DDBJ whole genome shotgun (WGS) entry which is preliminary data.</text>
</comment>
<protein>
    <submittedName>
        <fullName evidence="2">Uncharacterized protein</fullName>
    </submittedName>
</protein>
<keyword evidence="1" id="KW-0812">Transmembrane</keyword>
<keyword evidence="1" id="KW-1133">Transmembrane helix</keyword>
<reference evidence="2 3" key="1">
    <citation type="submission" date="2016-10" db="EMBL/GenBank/DDBJ databases">
        <title>Comparative genomics of Bacillus thuringiensis reveals a path to pathogens against multiple invertebrate hosts.</title>
        <authorList>
            <person name="Zheng J."/>
            <person name="Gao Q."/>
            <person name="Liu H."/>
            <person name="Peng D."/>
            <person name="Ruan L."/>
            <person name="Sun M."/>
        </authorList>
    </citation>
    <scope>NUCLEOTIDE SEQUENCE [LARGE SCALE GENOMIC DNA]</scope>
    <source>
        <strain evidence="2">BGSC 4BX1</strain>
    </source>
</reference>
<evidence type="ECO:0000256" key="1">
    <source>
        <dbReference type="SAM" id="Phobius"/>
    </source>
</evidence>
<gene>
    <name evidence="2" type="ORF">BK742_03370</name>
</gene>
<sequence length="234" mass="27439">MKNLILKNILICSISFIVFSLIFFVIPTQLDTMTKMVFVIFNGLGISIPTIVAMRMQLKQTIKLDFDIKEMRKEITKKEITNFVGLLKLQKYIHGDLKKLSEYYINNESEMHGLYREFRDWQDQYNAYITPINMVAEKLIDDYASLLNLLEELDPHIQKIVLSYVFTACEEYLNALPSLGGSFEKDKEVVKLLSRNIKMKWIVLSVGFEEFFKDVQEETYTEFTTLVQNQNKRA</sequence>
<feature type="transmembrane region" description="Helical" evidence="1">
    <location>
        <begin position="9"/>
        <end position="30"/>
    </location>
</feature>
<organism evidence="2 3">
    <name type="scientific">Bacillus thuringiensis serovar pingluonsis</name>
    <dbReference type="NCBI Taxonomy" id="180881"/>
    <lineage>
        <taxon>Bacteria</taxon>
        <taxon>Bacillati</taxon>
        <taxon>Bacillota</taxon>
        <taxon>Bacilli</taxon>
        <taxon>Bacillales</taxon>
        <taxon>Bacillaceae</taxon>
        <taxon>Bacillus</taxon>
        <taxon>Bacillus cereus group</taxon>
    </lineage>
</organism>
<proteinExistence type="predicted"/>